<dbReference type="EMBL" id="JAPZBT010000002">
    <property type="protein sequence ID" value="KAJ5372048.1"/>
    <property type="molecule type" value="Genomic_DNA"/>
</dbReference>
<organism evidence="2 3">
    <name type="scientific">Penicillium concentricum</name>
    <dbReference type="NCBI Taxonomy" id="293559"/>
    <lineage>
        <taxon>Eukaryota</taxon>
        <taxon>Fungi</taxon>
        <taxon>Dikarya</taxon>
        <taxon>Ascomycota</taxon>
        <taxon>Pezizomycotina</taxon>
        <taxon>Eurotiomycetes</taxon>
        <taxon>Eurotiomycetidae</taxon>
        <taxon>Eurotiales</taxon>
        <taxon>Aspergillaceae</taxon>
        <taxon>Penicillium</taxon>
    </lineage>
</organism>
<reference evidence="2" key="2">
    <citation type="journal article" date="2023" name="IMA Fungus">
        <title>Comparative genomic study of the Penicillium genus elucidates a diverse pangenome and 15 lateral gene transfer events.</title>
        <authorList>
            <person name="Petersen C."/>
            <person name="Sorensen T."/>
            <person name="Nielsen M.R."/>
            <person name="Sondergaard T.E."/>
            <person name="Sorensen J.L."/>
            <person name="Fitzpatrick D.A."/>
            <person name="Frisvad J.C."/>
            <person name="Nielsen K.L."/>
        </authorList>
    </citation>
    <scope>NUCLEOTIDE SEQUENCE</scope>
    <source>
        <strain evidence="2">IBT 3081</strain>
    </source>
</reference>
<keyword evidence="3" id="KW-1185">Reference proteome</keyword>
<evidence type="ECO:0000313" key="3">
    <source>
        <dbReference type="Proteomes" id="UP001147752"/>
    </source>
</evidence>
<evidence type="ECO:0000256" key="1">
    <source>
        <dbReference type="SAM" id="MobiDB-lite"/>
    </source>
</evidence>
<name>A0A9W9S4S0_9EURO</name>
<proteinExistence type="predicted"/>
<feature type="compositionally biased region" description="Low complexity" evidence="1">
    <location>
        <begin position="40"/>
        <end position="49"/>
    </location>
</feature>
<dbReference type="GeneID" id="81460967"/>
<protein>
    <submittedName>
        <fullName evidence="2">Uncharacterized protein</fullName>
    </submittedName>
</protein>
<feature type="region of interest" description="Disordered" evidence="1">
    <location>
        <begin position="26"/>
        <end position="74"/>
    </location>
</feature>
<dbReference type="RefSeq" id="XP_056578034.1">
    <property type="nucleotide sequence ID" value="XM_056721784.1"/>
</dbReference>
<gene>
    <name evidence="2" type="ORF">N7517_004054</name>
</gene>
<evidence type="ECO:0000313" key="2">
    <source>
        <dbReference type="EMBL" id="KAJ5372048.1"/>
    </source>
</evidence>
<dbReference type="AlphaFoldDB" id="A0A9W9S4S0"/>
<comment type="caution">
    <text evidence="2">The sequence shown here is derived from an EMBL/GenBank/DDBJ whole genome shotgun (WGS) entry which is preliminary data.</text>
</comment>
<accession>A0A9W9S4S0</accession>
<dbReference type="Proteomes" id="UP001147752">
    <property type="component" value="Unassembled WGS sequence"/>
</dbReference>
<dbReference type="OrthoDB" id="5201563at2759"/>
<reference evidence="2" key="1">
    <citation type="submission" date="2022-12" db="EMBL/GenBank/DDBJ databases">
        <authorList>
            <person name="Petersen C."/>
        </authorList>
    </citation>
    <scope>NUCLEOTIDE SEQUENCE</scope>
    <source>
        <strain evidence="2">IBT 3081</strain>
    </source>
</reference>
<sequence length="119" mass="13302">MSMTTTTSTRTTAPFAILEGYEVHHSGHEQPAPVIPPSAAPANQPSNWPADHHRTPAYRPINRNLDQSQRPPGANNLERGIITVMLHGVWLNAVVSRVWRFTGGRVNDRVFHYEIGGEW</sequence>